<comment type="subcellular location">
    <subcellularLocation>
        <location evidence="1">Cytoplasm</location>
    </subcellularLocation>
</comment>
<dbReference type="SUPFAM" id="SSF53623">
    <property type="entry name" value="MurD-like peptide ligases, catalytic domain"/>
    <property type="match status" value="1"/>
</dbReference>
<dbReference type="SUPFAM" id="SSF51984">
    <property type="entry name" value="MurCD N-terminal domain"/>
    <property type="match status" value="1"/>
</dbReference>
<evidence type="ECO:0000256" key="1">
    <source>
        <dbReference type="ARBA" id="ARBA00004496"/>
    </source>
</evidence>
<evidence type="ECO:0000259" key="9">
    <source>
        <dbReference type="Pfam" id="PF01225"/>
    </source>
</evidence>
<dbReference type="SUPFAM" id="SSF53244">
    <property type="entry name" value="MurD-like peptide ligases, peptide-binding domain"/>
    <property type="match status" value="1"/>
</dbReference>
<comment type="pathway">
    <text evidence="2">Cell wall biogenesis; peptidoglycan biosynthesis.</text>
</comment>
<dbReference type="EMBL" id="UINC01001434">
    <property type="protein sequence ID" value="SUZ80615.1"/>
    <property type="molecule type" value="Genomic_DNA"/>
</dbReference>
<evidence type="ECO:0000256" key="5">
    <source>
        <dbReference type="ARBA" id="ARBA00022598"/>
    </source>
</evidence>
<proteinExistence type="inferred from homology"/>
<keyword evidence="6" id="KW-0547">Nucleotide-binding</keyword>
<evidence type="ECO:0000259" key="11">
    <source>
        <dbReference type="Pfam" id="PF08245"/>
    </source>
</evidence>
<keyword evidence="5" id="KW-0436">Ligase</keyword>
<organism evidence="12">
    <name type="scientific">marine metagenome</name>
    <dbReference type="NCBI Taxonomy" id="408172"/>
    <lineage>
        <taxon>unclassified sequences</taxon>
        <taxon>metagenomes</taxon>
        <taxon>ecological metagenomes</taxon>
    </lineage>
</organism>
<evidence type="ECO:0000256" key="4">
    <source>
        <dbReference type="ARBA" id="ARBA00022490"/>
    </source>
</evidence>
<dbReference type="Pfam" id="PF08245">
    <property type="entry name" value="Mur_ligase_M"/>
    <property type="match status" value="1"/>
</dbReference>
<dbReference type="AlphaFoldDB" id="A0A381QML8"/>
<protein>
    <recommendedName>
        <fullName evidence="3">UDP-N-acetylmuramate--L-alanine ligase</fullName>
        <ecNumber evidence="3">6.3.2.8</ecNumber>
    </recommendedName>
</protein>
<dbReference type="InterPro" id="IPR004101">
    <property type="entry name" value="Mur_ligase_C"/>
</dbReference>
<dbReference type="InterPro" id="IPR036615">
    <property type="entry name" value="Mur_ligase_C_dom_sf"/>
</dbReference>
<sequence length="471" mass="51717">VVEKSRFVPDMPRVNRIHFVGVGGSGMCGIAEVLLNQGYSVTGSDIVGSGVVRRLVELGAKVSVGHNASNVEGSDVVVVSSAVDSENPEIVEAYRLRIPVVPRAEMLGELMRYRHGIAVAGTHGKTTTTGLITSIFQAAGLDPTFVVGGLLKSEGRNAKLGAGKYLIAEADESDASFLFLQPMVAVITNVDQDHLSAYDHDFEKLKQTFIQFVHRLPFYGHVFLCLDDKPAHSLIPELARPVYTYGLSAEADFCARDVEYEDSIWRFTIERPRGLRELNVELPLPGFHNVRNAVAAVAVATEEGIADDPIREGLRDFRGVGRRFETREITVGEKQLTLVDDYGHHPTEIENVLDTARRVWPTRRLLMVYQPHRYTRTRDLYDDFVRVLSDVDALILIEIYSAGEQKIVGADSKSLAAGIRQRSDINPVLVSDPNEACEMAKKLANQDDVLIVQGAGNVSRVSAGMETSGFG</sequence>
<evidence type="ECO:0000256" key="3">
    <source>
        <dbReference type="ARBA" id="ARBA00012211"/>
    </source>
</evidence>
<accession>A0A381QML8</accession>
<dbReference type="Gene3D" id="3.90.190.20">
    <property type="entry name" value="Mur ligase, C-terminal domain"/>
    <property type="match status" value="1"/>
</dbReference>
<name>A0A381QML8_9ZZZZ</name>
<feature type="domain" description="Mur ligase central" evidence="11">
    <location>
        <begin position="119"/>
        <end position="300"/>
    </location>
</feature>
<dbReference type="GO" id="GO:0005524">
    <property type="term" value="F:ATP binding"/>
    <property type="evidence" value="ECO:0007669"/>
    <property type="project" value="UniProtKB-KW"/>
</dbReference>
<evidence type="ECO:0000256" key="8">
    <source>
        <dbReference type="ARBA" id="ARBA00047833"/>
    </source>
</evidence>
<dbReference type="FunFam" id="3.40.1190.10:FF:000001">
    <property type="entry name" value="UDP-N-acetylmuramate--L-alanine ligase"/>
    <property type="match status" value="1"/>
</dbReference>
<comment type="catalytic activity">
    <reaction evidence="8">
        <text>UDP-N-acetyl-alpha-D-muramate + L-alanine + ATP = UDP-N-acetyl-alpha-D-muramoyl-L-alanine + ADP + phosphate + H(+)</text>
        <dbReference type="Rhea" id="RHEA:23372"/>
        <dbReference type="ChEBI" id="CHEBI:15378"/>
        <dbReference type="ChEBI" id="CHEBI:30616"/>
        <dbReference type="ChEBI" id="CHEBI:43474"/>
        <dbReference type="ChEBI" id="CHEBI:57972"/>
        <dbReference type="ChEBI" id="CHEBI:70757"/>
        <dbReference type="ChEBI" id="CHEBI:83898"/>
        <dbReference type="ChEBI" id="CHEBI:456216"/>
        <dbReference type="EC" id="6.3.2.8"/>
    </reaction>
</comment>
<dbReference type="GO" id="GO:0009252">
    <property type="term" value="P:peptidoglycan biosynthetic process"/>
    <property type="evidence" value="ECO:0007669"/>
    <property type="project" value="UniProtKB-UniPathway"/>
</dbReference>
<dbReference type="NCBIfam" id="TIGR01082">
    <property type="entry name" value="murC"/>
    <property type="match status" value="1"/>
</dbReference>
<dbReference type="InterPro" id="IPR013221">
    <property type="entry name" value="Mur_ligase_cen"/>
</dbReference>
<evidence type="ECO:0000259" key="10">
    <source>
        <dbReference type="Pfam" id="PF02875"/>
    </source>
</evidence>
<dbReference type="InterPro" id="IPR036565">
    <property type="entry name" value="Mur-like_cat_sf"/>
</dbReference>
<dbReference type="InterPro" id="IPR050061">
    <property type="entry name" value="MurCDEF_pg_biosynth"/>
</dbReference>
<dbReference type="PANTHER" id="PTHR43445:SF3">
    <property type="entry name" value="UDP-N-ACETYLMURAMATE--L-ALANINE LIGASE"/>
    <property type="match status" value="1"/>
</dbReference>
<keyword evidence="4" id="KW-0963">Cytoplasm</keyword>
<feature type="non-terminal residue" evidence="12">
    <location>
        <position position="1"/>
    </location>
</feature>
<dbReference type="PANTHER" id="PTHR43445">
    <property type="entry name" value="UDP-N-ACETYLMURAMATE--L-ALANINE LIGASE-RELATED"/>
    <property type="match status" value="1"/>
</dbReference>
<dbReference type="EC" id="6.3.2.8" evidence="3"/>
<dbReference type="HAMAP" id="MF_00046">
    <property type="entry name" value="MurC"/>
    <property type="match status" value="1"/>
</dbReference>
<feature type="domain" description="Mur ligase N-terminal catalytic" evidence="9">
    <location>
        <begin position="16"/>
        <end position="114"/>
    </location>
</feature>
<dbReference type="GO" id="GO:0005737">
    <property type="term" value="C:cytoplasm"/>
    <property type="evidence" value="ECO:0007669"/>
    <property type="project" value="UniProtKB-SubCell"/>
</dbReference>
<dbReference type="Gene3D" id="3.40.1190.10">
    <property type="entry name" value="Mur-like, catalytic domain"/>
    <property type="match status" value="1"/>
</dbReference>
<keyword evidence="7" id="KW-0067">ATP-binding</keyword>
<dbReference type="Pfam" id="PF02875">
    <property type="entry name" value="Mur_ligase_C"/>
    <property type="match status" value="1"/>
</dbReference>
<evidence type="ECO:0000256" key="6">
    <source>
        <dbReference type="ARBA" id="ARBA00022741"/>
    </source>
</evidence>
<dbReference type="UniPathway" id="UPA00219"/>
<dbReference type="GO" id="GO:0008763">
    <property type="term" value="F:UDP-N-acetylmuramate-L-alanine ligase activity"/>
    <property type="evidence" value="ECO:0007669"/>
    <property type="project" value="UniProtKB-EC"/>
</dbReference>
<dbReference type="InterPro" id="IPR000713">
    <property type="entry name" value="Mur_ligase_N"/>
</dbReference>
<evidence type="ECO:0000256" key="7">
    <source>
        <dbReference type="ARBA" id="ARBA00022840"/>
    </source>
</evidence>
<reference evidence="12" key="1">
    <citation type="submission" date="2018-05" db="EMBL/GenBank/DDBJ databases">
        <authorList>
            <person name="Lanie J.A."/>
            <person name="Ng W.-L."/>
            <person name="Kazmierczak K.M."/>
            <person name="Andrzejewski T.M."/>
            <person name="Davidsen T.M."/>
            <person name="Wayne K.J."/>
            <person name="Tettelin H."/>
            <person name="Glass J.I."/>
            <person name="Rusch D."/>
            <person name="Podicherti R."/>
            <person name="Tsui H.-C.T."/>
            <person name="Winkler M.E."/>
        </authorList>
    </citation>
    <scope>NUCLEOTIDE SEQUENCE</scope>
</reference>
<gene>
    <name evidence="12" type="ORF">METZ01_LOCUS33469</name>
</gene>
<feature type="domain" description="Mur ligase C-terminal" evidence="10">
    <location>
        <begin position="322"/>
        <end position="456"/>
    </location>
</feature>
<evidence type="ECO:0000256" key="2">
    <source>
        <dbReference type="ARBA" id="ARBA00004752"/>
    </source>
</evidence>
<dbReference type="Pfam" id="PF01225">
    <property type="entry name" value="Mur_ligase"/>
    <property type="match status" value="1"/>
</dbReference>
<dbReference type="InterPro" id="IPR005758">
    <property type="entry name" value="UDP-N-AcMur_Ala_ligase_MurC"/>
</dbReference>
<evidence type="ECO:0000313" key="12">
    <source>
        <dbReference type="EMBL" id="SUZ80615.1"/>
    </source>
</evidence>
<dbReference type="Gene3D" id="3.40.50.720">
    <property type="entry name" value="NAD(P)-binding Rossmann-like Domain"/>
    <property type="match status" value="1"/>
</dbReference>